<keyword evidence="2" id="KW-0479">Metal-binding</keyword>
<name>A0A934HP41_9RHOB</name>
<dbReference type="SUPFAM" id="SSF55811">
    <property type="entry name" value="Nudix"/>
    <property type="match status" value="1"/>
</dbReference>
<dbReference type="GO" id="GO:0046872">
    <property type="term" value="F:metal ion binding"/>
    <property type="evidence" value="ECO:0007669"/>
    <property type="project" value="UniProtKB-KW"/>
</dbReference>
<feature type="domain" description="Nudix hydrolase" evidence="5">
    <location>
        <begin position="18"/>
        <end position="149"/>
    </location>
</feature>
<evidence type="ECO:0000256" key="3">
    <source>
        <dbReference type="ARBA" id="ARBA00022801"/>
    </source>
</evidence>
<dbReference type="GO" id="GO:0005737">
    <property type="term" value="C:cytoplasm"/>
    <property type="evidence" value="ECO:0007669"/>
    <property type="project" value="TreeGrafter"/>
</dbReference>
<dbReference type="PROSITE" id="PS51462">
    <property type="entry name" value="NUDIX"/>
    <property type="match status" value="1"/>
</dbReference>
<dbReference type="Pfam" id="PF00293">
    <property type="entry name" value="NUDIX"/>
    <property type="match status" value="1"/>
</dbReference>
<organism evidence="6 7">
    <name type="scientific">Pontibaca salina</name>
    <dbReference type="NCBI Taxonomy" id="2795731"/>
    <lineage>
        <taxon>Bacteria</taxon>
        <taxon>Pseudomonadati</taxon>
        <taxon>Pseudomonadota</taxon>
        <taxon>Alphaproteobacteria</taxon>
        <taxon>Rhodobacterales</taxon>
        <taxon>Roseobacteraceae</taxon>
        <taxon>Pontibaca</taxon>
    </lineage>
</organism>
<sequence>MIKQLPISIESARKSDVRSQFAALCWRLTAKGSPELLLITTRRSGRWIIPRGWPMDSMTPADSAAQEAWEEAGVIGAPLEHCLGSYFYSKTMARGRTAPCVVMVYPLQVISLAAEYPEAGQRQRKWVSPCKAAEKVNEPELARILRDFNPAILPQDV</sequence>
<proteinExistence type="predicted"/>
<keyword evidence="3 6" id="KW-0378">Hydrolase</keyword>
<evidence type="ECO:0000256" key="2">
    <source>
        <dbReference type="ARBA" id="ARBA00022723"/>
    </source>
</evidence>
<accession>A0A934HP41</accession>
<dbReference type="CDD" id="cd04666">
    <property type="entry name" value="NUDIX_DIPP2_like_Nudt4"/>
    <property type="match status" value="1"/>
</dbReference>
<dbReference type="GO" id="GO:0016462">
    <property type="term" value="F:pyrophosphatase activity"/>
    <property type="evidence" value="ECO:0007669"/>
    <property type="project" value="InterPro"/>
</dbReference>
<reference evidence="6" key="1">
    <citation type="submission" date="2020-12" db="EMBL/GenBank/DDBJ databases">
        <title>Pontibaca salina gen. nov., sp. nov., isolated from marine sediment.</title>
        <authorList>
            <person name="Bo J."/>
            <person name="Wang S."/>
            <person name="Song X."/>
            <person name="Du Z."/>
        </authorList>
    </citation>
    <scope>NUCLEOTIDE SEQUENCE</scope>
    <source>
        <strain evidence="6">S1109L</strain>
    </source>
</reference>
<evidence type="ECO:0000256" key="4">
    <source>
        <dbReference type="ARBA" id="ARBA00022842"/>
    </source>
</evidence>
<evidence type="ECO:0000313" key="6">
    <source>
        <dbReference type="EMBL" id="MBI6628957.1"/>
    </source>
</evidence>
<evidence type="ECO:0000259" key="5">
    <source>
        <dbReference type="PROSITE" id="PS51462"/>
    </source>
</evidence>
<dbReference type="RefSeq" id="WP_198684977.1">
    <property type="nucleotide sequence ID" value="NZ_JAEIJD010000002.1"/>
</dbReference>
<evidence type="ECO:0000313" key="7">
    <source>
        <dbReference type="Proteomes" id="UP000613255"/>
    </source>
</evidence>
<dbReference type="PANTHER" id="PTHR12629:SF0">
    <property type="entry name" value="DIPHOSPHOINOSITOL-POLYPHOSPHATE DIPHOSPHATASE"/>
    <property type="match status" value="1"/>
</dbReference>
<dbReference type="InterPro" id="IPR000086">
    <property type="entry name" value="NUDIX_hydrolase_dom"/>
</dbReference>
<evidence type="ECO:0000256" key="1">
    <source>
        <dbReference type="ARBA" id="ARBA00001946"/>
    </source>
</evidence>
<comment type="cofactor">
    <cofactor evidence="1">
        <name>Mg(2+)</name>
        <dbReference type="ChEBI" id="CHEBI:18420"/>
    </cofactor>
</comment>
<dbReference type="InterPro" id="IPR047198">
    <property type="entry name" value="DDP-like_NUDIX"/>
</dbReference>
<dbReference type="PANTHER" id="PTHR12629">
    <property type="entry name" value="DIPHOSPHOINOSITOL POLYPHOSPHATE PHOSPHOHYDROLASE"/>
    <property type="match status" value="1"/>
</dbReference>
<keyword evidence="7" id="KW-1185">Reference proteome</keyword>
<dbReference type="Proteomes" id="UP000613255">
    <property type="component" value="Unassembled WGS sequence"/>
</dbReference>
<gene>
    <name evidence="6" type="ORF">JAO82_03595</name>
</gene>
<protein>
    <submittedName>
        <fullName evidence="6">NUDIX hydrolase</fullName>
    </submittedName>
</protein>
<dbReference type="InterPro" id="IPR015797">
    <property type="entry name" value="NUDIX_hydrolase-like_dom_sf"/>
</dbReference>
<dbReference type="Gene3D" id="3.90.79.10">
    <property type="entry name" value="Nucleoside Triphosphate Pyrophosphohydrolase"/>
    <property type="match status" value="1"/>
</dbReference>
<dbReference type="AlphaFoldDB" id="A0A934HP41"/>
<dbReference type="EMBL" id="JAEIJD010000002">
    <property type="protein sequence ID" value="MBI6628957.1"/>
    <property type="molecule type" value="Genomic_DNA"/>
</dbReference>
<comment type="caution">
    <text evidence="6">The sequence shown here is derived from an EMBL/GenBank/DDBJ whole genome shotgun (WGS) entry which is preliminary data.</text>
</comment>
<keyword evidence="4" id="KW-0460">Magnesium</keyword>